<evidence type="ECO:0000313" key="8">
    <source>
        <dbReference type="EMBL" id="RYM34746.1"/>
    </source>
</evidence>
<comment type="caution">
    <text evidence="8">The sequence shown here is derived from an EMBL/GenBank/DDBJ whole genome shotgun (WGS) entry which is preliminary data.</text>
</comment>
<accession>A0A4V1WFX8</accession>
<dbReference type="OrthoDB" id="9809709at2"/>
<feature type="binding site" evidence="7">
    <location>
        <position position="31"/>
    </location>
    <ligand>
        <name>5-amino-6-(D-ribitylamino)uracil</name>
        <dbReference type="ChEBI" id="CHEBI:15934"/>
    </ligand>
</feature>
<evidence type="ECO:0000256" key="6">
    <source>
        <dbReference type="ARBA" id="ARBA00048785"/>
    </source>
</evidence>
<dbReference type="RefSeq" id="WP_130092755.1">
    <property type="nucleotide sequence ID" value="NZ_SETE01000002.1"/>
</dbReference>
<dbReference type="GO" id="GO:0009231">
    <property type="term" value="P:riboflavin biosynthetic process"/>
    <property type="evidence" value="ECO:0007669"/>
    <property type="project" value="UniProtKB-UniRule"/>
</dbReference>
<feature type="binding site" evidence="7">
    <location>
        <begin position="65"/>
        <end position="67"/>
    </location>
    <ligand>
        <name>5-amino-6-(D-ribitylamino)uracil</name>
        <dbReference type="ChEBI" id="CHEBI:15934"/>
    </ligand>
</feature>
<dbReference type="EMBL" id="SETE01000002">
    <property type="protein sequence ID" value="RYM34746.1"/>
    <property type="molecule type" value="Genomic_DNA"/>
</dbReference>
<comment type="catalytic activity">
    <reaction evidence="6 7">
        <text>(2S)-2-hydroxy-3-oxobutyl phosphate + 5-amino-6-(D-ribitylamino)uracil = 6,7-dimethyl-8-(1-D-ribityl)lumazine + phosphate + 2 H2O + H(+)</text>
        <dbReference type="Rhea" id="RHEA:26152"/>
        <dbReference type="ChEBI" id="CHEBI:15377"/>
        <dbReference type="ChEBI" id="CHEBI:15378"/>
        <dbReference type="ChEBI" id="CHEBI:15934"/>
        <dbReference type="ChEBI" id="CHEBI:43474"/>
        <dbReference type="ChEBI" id="CHEBI:58201"/>
        <dbReference type="ChEBI" id="CHEBI:58830"/>
        <dbReference type="EC" id="2.5.1.78"/>
    </reaction>
</comment>
<dbReference type="InterPro" id="IPR034964">
    <property type="entry name" value="LS"/>
</dbReference>
<dbReference type="InterPro" id="IPR002180">
    <property type="entry name" value="LS/RS"/>
</dbReference>
<gene>
    <name evidence="7" type="primary">ribH</name>
    <name evidence="8" type="ORF">ERX46_05065</name>
</gene>
<keyword evidence="4 7" id="KW-0686">Riboflavin biosynthesis</keyword>
<dbReference type="NCBIfam" id="TIGR00114">
    <property type="entry name" value="lumazine-synth"/>
    <property type="match status" value="1"/>
</dbReference>
<dbReference type="PANTHER" id="PTHR21058">
    <property type="entry name" value="6,7-DIMETHYL-8-RIBITYLLUMAZINE SYNTHASE DMRL SYNTHASE LUMAZINE SYNTHASE"/>
    <property type="match status" value="1"/>
</dbReference>
<evidence type="ECO:0000256" key="5">
    <source>
        <dbReference type="ARBA" id="ARBA00022679"/>
    </source>
</evidence>
<dbReference type="Proteomes" id="UP000293952">
    <property type="component" value="Unassembled WGS sequence"/>
</dbReference>
<dbReference type="GO" id="GO:0000906">
    <property type="term" value="F:6,7-dimethyl-8-ribityllumazine synthase activity"/>
    <property type="evidence" value="ECO:0007669"/>
    <property type="project" value="UniProtKB-UniRule"/>
</dbReference>
<dbReference type="AlphaFoldDB" id="A0A4V1WFX8"/>
<sequence length="162" mass="17673">MATVNKNLSHYDKDSIPNGADFKIGIVVSEWNENITFNLLKGAKEALLENGVKEENIHVHYAPGSFELPLASQWLLEKEDIDGVVAIGSVIQGETKHFDFVCNATAQGVKDVGLKYNKPAIFCVLTDNNLQQAIDRSGGKHGNKGIEAAIACIKMVHLKKSI</sequence>
<dbReference type="PANTHER" id="PTHR21058:SF0">
    <property type="entry name" value="6,7-DIMETHYL-8-RIBITYLLUMAZINE SYNTHASE"/>
    <property type="match status" value="1"/>
</dbReference>
<dbReference type="SUPFAM" id="SSF52121">
    <property type="entry name" value="Lumazine synthase"/>
    <property type="match status" value="1"/>
</dbReference>
<feature type="binding site" evidence="7">
    <location>
        <begin position="89"/>
        <end position="91"/>
    </location>
    <ligand>
        <name>5-amino-6-(D-ribitylamino)uracil</name>
        <dbReference type="ChEBI" id="CHEBI:15934"/>
    </ligand>
</feature>
<reference evidence="8 9" key="1">
    <citation type="submission" date="2019-02" db="EMBL/GenBank/DDBJ databases">
        <title>Genome sequence of the sea-ice species Brumimicrobium glaciale.</title>
        <authorList>
            <person name="Bowman J.P."/>
        </authorList>
    </citation>
    <scope>NUCLEOTIDE SEQUENCE [LARGE SCALE GENOMIC DNA]</scope>
    <source>
        <strain evidence="8 9">IC156</strain>
    </source>
</reference>
<feature type="binding site" evidence="7">
    <location>
        <position position="122"/>
    </location>
    <ligand>
        <name>5-amino-6-(D-ribitylamino)uracil</name>
        <dbReference type="ChEBI" id="CHEBI:15934"/>
    </ligand>
</feature>
<evidence type="ECO:0000256" key="2">
    <source>
        <dbReference type="ARBA" id="ARBA00007424"/>
    </source>
</evidence>
<evidence type="ECO:0000256" key="3">
    <source>
        <dbReference type="ARBA" id="ARBA00012664"/>
    </source>
</evidence>
<dbReference type="EC" id="2.5.1.78" evidence="3 7"/>
<comment type="function">
    <text evidence="7">Catalyzes the formation of 6,7-dimethyl-8-ribityllumazine by condensation of 5-amino-6-(D-ribitylamino)uracil with 3,4-dihydroxy-2-butanone 4-phosphate. This is the penultimate step in the biosynthesis of riboflavin.</text>
</comment>
<proteinExistence type="inferred from homology"/>
<dbReference type="CDD" id="cd09209">
    <property type="entry name" value="Lumazine_synthase-I"/>
    <property type="match status" value="1"/>
</dbReference>
<name>A0A4V1WFX8_9FLAO</name>
<dbReference type="GO" id="GO:0009349">
    <property type="term" value="C:riboflavin synthase complex"/>
    <property type="evidence" value="ECO:0007669"/>
    <property type="project" value="UniProtKB-UniRule"/>
</dbReference>
<dbReference type="Gene3D" id="3.40.50.960">
    <property type="entry name" value="Lumazine/riboflavin synthase"/>
    <property type="match status" value="1"/>
</dbReference>
<protein>
    <recommendedName>
        <fullName evidence="3 7">6,7-dimethyl-8-ribityllumazine synthase</fullName>
        <shortName evidence="7">DMRL synthase</shortName>
        <shortName evidence="7">LS</shortName>
        <shortName evidence="7">Lumazine synthase</shortName>
        <ecNumber evidence="3 7">2.5.1.78</ecNumber>
    </recommendedName>
</protein>
<evidence type="ECO:0000256" key="7">
    <source>
        <dbReference type="HAMAP-Rule" id="MF_00178"/>
    </source>
</evidence>
<feature type="active site" description="Proton donor" evidence="7">
    <location>
        <position position="97"/>
    </location>
</feature>
<comment type="similarity">
    <text evidence="2 7">Belongs to the DMRL synthase family.</text>
</comment>
<dbReference type="UniPathway" id="UPA00275">
    <property type="reaction ID" value="UER00404"/>
</dbReference>
<dbReference type="InterPro" id="IPR036467">
    <property type="entry name" value="LS/RS_sf"/>
</dbReference>
<evidence type="ECO:0000256" key="4">
    <source>
        <dbReference type="ARBA" id="ARBA00022619"/>
    </source>
</evidence>
<organism evidence="8 9">
    <name type="scientific">Brumimicrobium glaciale</name>
    <dbReference type="NCBI Taxonomy" id="200475"/>
    <lineage>
        <taxon>Bacteria</taxon>
        <taxon>Pseudomonadati</taxon>
        <taxon>Bacteroidota</taxon>
        <taxon>Flavobacteriia</taxon>
        <taxon>Flavobacteriales</taxon>
        <taxon>Crocinitomicaceae</taxon>
        <taxon>Brumimicrobium</taxon>
    </lineage>
</organism>
<feature type="binding site" evidence="7">
    <location>
        <begin position="94"/>
        <end position="95"/>
    </location>
    <ligand>
        <name>(2S)-2-hydroxy-3-oxobutyl phosphate</name>
        <dbReference type="ChEBI" id="CHEBI:58830"/>
    </ligand>
</feature>
<evidence type="ECO:0000256" key="1">
    <source>
        <dbReference type="ARBA" id="ARBA00004917"/>
    </source>
</evidence>
<keyword evidence="5 7" id="KW-0808">Transferase</keyword>
<keyword evidence="9" id="KW-1185">Reference proteome</keyword>
<comment type="pathway">
    <text evidence="1 7">Cofactor biosynthesis; riboflavin biosynthesis; riboflavin from 2-hydroxy-3-oxobutyl phosphate and 5-amino-6-(D-ribitylamino)uracil: step 1/2.</text>
</comment>
<dbReference type="Pfam" id="PF00885">
    <property type="entry name" value="DMRL_synthase"/>
    <property type="match status" value="1"/>
</dbReference>
<feature type="binding site" evidence="7">
    <location>
        <position position="136"/>
    </location>
    <ligand>
        <name>(2S)-2-hydroxy-3-oxobutyl phosphate</name>
        <dbReference type="ChEBI" id="CHEBI:58830"/>
    </ligand>
</feature>
<dbReference type="HAMAP" id="MF_00178">
    <property type="entry name" value="Lumazine_synth"/>
    <property type="match status" value="1"/>
</dbReference>
<evidence type="ECO:0000313" key="9">
    <source>
        <dbReference type="Proteomes" id="UP000293952"/>
    </source>
</evidence>